<protein>
    <submittedName>
        <fullName evidence="1">Uncharacterized protein</fullName>
    </submittedName>
</protein>
<comment type="caution">
    <text evidence="1">The sequence shown here is derived from an EMBL/GenBank/DDBJ whole genome shotgun (WGS) entry which is preliminary data.</text>
</comment>
<dbReference type="EMBL" id="BARW01037887">
    <property type="protein sequence ID" value="GAJ18873.1"/>
    <property type="molecule type" value="Genomic_DNA"/>
</dbReference>
<evidence type="ECO:0000313" key="1">
    <source>
        <dbReference type="EMBL" id="GAJ18873.1"/>
    </source>
</evidence>
<dbReference type="AlphaFoldDB" id="X1UN20"/>
<proteinExistence type="predicted"/>
<accession>X1UN20</accession>
<organism evidence="1">
    <name type="scientific">marine sediment metagenome</name>
    <dbReference type="NCBI Taxonomy" id="412755"/>
    <lineage>
        <taxon>unclassified sequences</taxon>
        <taxon>metagenomes</taxon>
        <taxon>ecological metagenomes</taxon>
    </lineage>
</organism>
<gene>
    <name evidence="1" type="ORF">S12H4_58361</name>
</gene>
<sequence>MRISFIVEGDSDKIILDGQRSWFSSLGLEHDIVPTYCKTKMINSAMKHYHIALL</sequence>
<reference evidence="1" key="1">
    <citation type="journal article" date="2014" name="Front. Microbiol.">
        <title>High frequency of phylogenetically diverse reductive dehalogenase-homologous genes in deep subseafloor sedimentary metagenomes.</title>
        <authorList>
            <person name="Kawai M."/>
            <person name="Futagami T."/>
            <person name="Toyoda A."/>
            <person name="Takaki Y."/>
            <person name="Nishi S."/>
            <person name="Hori S."/>
            <person name="Arai W."/>
            <person name="Tsubouchi T."/>
            <person name="Morono Y."/>
            <person name="Uchiyama I."/>
            <person name="Ito T."/>
            <person name="Fujiyama A."/>
            <person name="Inagaki F."/>
            <person name="Takami H."/>
        </authorList>
    </citation>
    <scope>NUCLEOTIDE SEQUENCE</scope>
    <source>
        <strain evidence="1">Expedition CK06-06</strain>
    </source>
</reference>
<name>X1UN20_9ZZZZ</name>
<feature type="non-terminal residue" evidence="1">
    <location>
        <position position="54"/>
    </location>
</feature>